<keyword evidence="3" id="KW-1185">Reference proteome</keyword>
<feature type="region of interest" description="Disordered" evidence="1">
    <location>
        <begin position="56"/>
        <end position="78"/>
    </location>
</feature>
<evidence type="ECO:0000313" key="3">
    <source>
        <dbReference type="Proteomes" id="UP001596481"/>
    </source>
</evidence>
<evidence type="ECO:0000256" key="1">
    <source>
        <dbReference type="SAM" id="MobiDB-lite"/>
    </source>
</evidence>
<gene>
    <name evidence="2" type="ORF">ACFQJC_04985</name>
</gene>
<dbReference type="Proteomes" id="UP001596481">
    <property type="component" value="Unassembled WGS sequence"/>
</dbReference>
<sequence>MGVRSIRIDLEDALYEIEDSLEKGEVPDATQLRDLRWAINLALHFTEDHLADAVEGAEPWEHPPDLPYGTLRRLTRGE</sequence>
<evidence type="ECO:0000313" key="2">
    <source>
        <dbReference type="EMBL" id="MFC7202860.1"/>
    </source>
</evidence>
<reference evidence="2 3" key="1">
    <citation type="journal article" date="2019" name="Int. J. Syst. Evol. Microbiol.">
        <title>The Global Catalogue of Microorganisms (GCM) 10K type strain sequencing project: providing services to taxonomists for standard genome sequencing and annotation.</title>
        <authorList>
            <consortium name="The Broad Institute Genomics Platform"/>
            <consortium name="The Broad Institute Genome Sequencing Center for Infectious Disease"/>
            <person name="Wu L."/>
            <person name="Ma J."/>
        </authorList>
    </citation>
    <scope>NUCLEOTIDE SEQUENCE [LARGE SCALE GENOMIC DNA]</scope>
    <source>
        <strain evidence="2 3">DSM 29988</strain>
    </source>
</reference>
<proteinExistence type="predicted"/>
<dbReference type="AlphaFoldDB" id="A0ABD5ZC78"/>
<dbReference type="EMBL" id="JBHTAA010000001">
    <property type="protein sequence ID" value="MFC7202860.1"/>
    <property type="molecule type" value="Genomic_DNA"/>
</dbReference>
<comment type="caution">
    <text evidence="2">The sequence shown here is derived from an EMBL/GenBank/DDBJ whole genome shotgun (WGS) entry which is preliminary data.</text>
</comment>
<name>A0ABD5ZC78_9EURY</name>
<dbReference type="RefSeq" id="WP_390222147.1">
    <property type="nucleotide sequence ID" value="NZ_JBHTAA010000001.1"/>
</dbReference>
<accession>A0ABD5ZC78</accession>
<protein>
    <submittedName>
        <fullName evidence="2">Uncharacterized protein</fullName>
    </submittedName>
</protein>
<organism evidence="2 3">
    <name type="scientific">Haloferax namakaokahaiae</name>
    <dbReference type="NCBI Taxonomy" id="1748331"/>
    <lineage>
        <taxon>Archaea</taxon>
        <taxon>Methanobacteriati</taxon>
        <taxon>Methanobacteriota</taxon>
        <taxon>Stenosarchaea group</taxon>
        <taxon>Halobacteria</taxon>
        <taxon>Halobacteriales</taxon>
        <taxon>Haloferacaceae</taxon>
        <taxon>Haloferax</taxon>
    </lineage>
</organism>